<name>A0A843TYH2_COLES</name>
<evidence type="ECO:0000313" key="3">
    <source>
        <dbReference type="Proteomes" id="UP000652761"/>
    </source>
</evidence>
<feature type="compositionally biased region" description="Basic and acidic residues" evidence="1">
    <location>
        <begin position="10"/>
        <end position="20"/>
    </location>
</feature>
<keyword evidence="3" id="KW-1185">Reference proteome</keyword>
<gene>
    <name evidence="2" type="ORF">Taro_006816</name>
</gene>
<dbReference type="AlphaFoldDB" id="A0A843TYH2"/>
<reference evidence="2" key="1">
    <citation type="submission" date="2017-07" db="EMBL/GenBank/DDBJ databases">
        <title>Taro Niue Genome Assembly and Annotation.</title>
        <authorList>
            <person name="Atibalentja N."/>
            <person name="Keating K."/>
            <person name="Fields C.J."/>
        </authorList>
    </citation>
    <scope>NUCLEOTIDE SEQUENCE</scope>
    <source>
        <strain evidence="2">Niue_2</strain>
        <tissue evidence="2">Leaf</tissue>
    </source>
</reference>
<feature type="region of interest" description="Disordered" evidence="1">
    <location>
        <begin position="1"/>
        <end position="20"/>
    </location>
</feature>
<feature type="region of interest" description="Disordered" evidence="1">
    <location>
        <begin position="135"/>
        <end position="154"/>
    </location>
</feature>
<accession>A0A843TYH2</accession>
<dbReference type="EMBL" id="NMUH01000208">
    <property type="protein sequence ID" value="MQL74453.1"/>
    <property type="molecule type" value="Genomic_DNA"/>
</dbReference>
<feature type="region of interest" description="Disordered" evidence="1">
    <location>
        <begin position="82"/>
        <end position="116"/>
    </location>
</feature>
<proteinExistence type="predicted"/>
<comment type="caution">
    <text evidence="2">The sequence shown here is derived from an EMBL/GenBank/DDBJ whole genome shotgun (WGS) entry which is preliminary data.</text>
</comment>
<sequence length="704" mass="78033">MDGAQGAQRARADDRRSELGERCSKLVNPEAIHEDLRSFLDLPGIFGRILTSRGFRPYLDMYKGSYRYLTIPRLGVACRKPGPGERTSFHRSDMGPAPPGRANGMRQDSRNTPLGVSLAAGPPPLPPLGVALHQNYPQGAAPRRDHPPGGVPGSRTPRWGCLHGDHPAGGGDCRVQNASYLEVAFTLTLPRVNLMHATHRLFCLCDPYIGLLSKGSINKNCISRAKLALRCVGLGAPNSNDGDLSAALSISRLVTHGEDGLVAIYGSKFDAFCSSRLDALCNGELDTPVVGFVDLRNNRLNAPRVVTLPLFLTLASLLPLVRMSLLPLVTTGLMLPIVSVFPCMVVGFHDSRLVAPCNYRLDGPSRWIVVTGIARDDRWAVGDSHHRLVVFVRKSCTLTTCCLHLASDDVFEANRHATSLLDVQAKRYVDHGKQSCENLTRSRKNLSLDAFWRNDKAEMSSQELKMHMFSPPIEQDFGMVNFVLICLCFLEETLPKRSPLNAEKILHFVIVKQEHGVADRTRKDLAFVRTRTKLHRAETHEELDFNILLPRLAFLALLENLIWLASLALFSDFALKTCLLGFSRDFIWHIALEFCVSGILQDLMQFSTAEAGFLGLAQRLLHIWIARQPTTEVYWLRGFDLVDHGGLLAKEKYSRPFGVCWLKDFDSTDHDGLLAKKGITDLIGLLAKGFDLVDHGGLLTKKRG</sequence>
<dbReference type="Proteomes" id="UP000652761">
    <property type="component" value="Unassembled WGS sequence"/>
</dbReference>
<evidence type="ECO:0000313" key="2">
    <source>
        <dbReference type="EMBL" id="MQL74453.1"/>
    </source>
</evidence>
<evidence type="ECO:0000256" key="1">
    <source>
        <dbReference type="SAM" id="MobiDB-lite"/>
    </source>
</evidence>
<organism evidence="2 3">
    <name type="scientific">Colocasia esculenta</name>
    <name type="common">Wild taro</name>
    <name type="synonym">Arum esculentum</name>
    <dbReference type="NCBI Taxonomy" id="4460"/>
    <lineage>
        <taxon>Eukaryota</taxon>
        <taxon>Viridiplantae</taxon>
        <taxon>Streptophyta</taxon>
        <taxon>Embryophyta</taxon>
        <taxon>Tracheophyta</taxon>
        <taxon>Spermatophyta</taxon>
        <taxon>Magnoliopsida</taxon>
        <taxon>Liliopsida</taxon>
        <taxon>Araceae</taxon>
        <taxon>Aroideae</taxon>
        <taxon>Colocasieae</taxon>
        <taxon>Colocasia</taxon>
    </lineage>
</organism>
<protein>
    <submittedName>
        <fullName evidence="2">Uncharacterized protein</fullName>
    </submittedName>
</protein>